<dbReference type="InterPro" id="IPR022190">
    <property type="entry name" value="DUF3716"/>
</dbReference>
<feature type="compositionally biased region" description="Basic and acidic residues" evidence="2">
    <location>
        <begin position="593"/>
        <end position="603"/>
    </location>
</feature>
<evidence type="ECO:0000313" key="3">
    <source>
        <dbReference type="EMBL" id="PKS13359.1"/>
    </source>
</evidence>
<organism evidence="3 4">
    <name type="scientific">Lomentospora prolificans</name>
    <dbReference type="NCBI Taxonomy" id="41688"/>
    <lineage>
        <taxon>Eukaryota</taxon>
        <taxon>Fungi</taxon>
        <taxon>Dikarya</taxon>
        <taxon>Ascomycota</taxon>
        <taxon>Pezizomycotina</taxon>
        <taxon>Sordariomycetes</taxon>
        <taxon>Hypocreomycetidae</taxon>
        <taxon>Microascales</taxon>
        <taxon>Microascaceae</taxon>
        <taxon>Lomentospora</taxon>
    </lineage>
</organism>
<feature type="compositionally biased region" description="Basic and acidic residues" evidence="2">
    <location>
        <begin position="360"/>
        <end position="375"/>
    </location>
</feature>
<sequence length="834" mass="93091">MDPRPPSAGIDAGERRDFEKVEKRFFEDLKATQRVEDDRLEYEFETTKAQITVKLEEALREKAMLERKLQDVQVRIVSDNERLEKLTEDYKVKLAKLATSRRKAYYDMQDHFKKNREEGPLNTDLILQMQNTHMATIPGEVVVDGDDDLTGVSVYHSDGHFVGPVRRVALGSSRVDVLLDLPVKRDVYIRPGRKFNAVNLEPIYSEAKNAKLSKWVAFMVQAVGDIQSSPCTNCAKPGGLFSECIKVHGDLFGRCGNCEWSKQACHPVPVIADSQETAVTLDVEMRDVSAAPAPPVVEFRRSEDMDSRQPLILKKAPIASQKKVIAPKSLASREIRPGPLALAAAEPTVSHRPLAPAPPRSERTAPAEENPESRTKSPAGSANTSEYDPVERENLMNPPISLRHNGVVYTYPDLVADVPLEKIDENHAYWDPAWKDPVLVTKSVLAGYKDKHEASLSDVSGARPSHAKFLLGRQVKRGYVILDFLESGPFHPYQFVAKKWMSPGIITYDTLYRLAATLEELERFKIKVSPADWLRQRFYEIMLAEGDQFNLTKTLKDFYHDPKLKALRGLSGFGNIGRPSGAKGGAEGSSKSPKSERQRRKDSAASGNAPSGGAARPAKRPKIAAAPPQQAPAPPAPEPAQEPALPDQISVVVAAAAEDEFAFDGFTDTDSLCGDSVDNDDYKVQQVRTRQHTTPVEGAQYWHFIQHYDDLGTWELHLLQRKDPPDWVRYEPPFNFGVFLDEIAAVTYHPESLKIHVKLTVPEDGEGTAGYVKGEVMTWFKRERTKRRLLSSCREKAIALKLAESAEFLEKKWEELGGKSHQLSGVLETNGDND</sequence>
<dbReference type="AlphaFoldDB" id="A0A2N3NLR1"/>
<keyword evidence="1" id="KW-0175">Coiled coil</keyword>
<accession>A0A2N3NLR1</accession>
<dbReference type="EMBL" id="NLAX01000001">
    <property type="protein sequence ID" value="PKS13359.1"/>
    <property type="molecule type" value="Genomic_DNA"/>
</dbReference>
<proteinExistence type="predicted"/>
<dbReference type="OrthoDB" id="4800057at2759"/>
<dbReference type="VEuPathDB" id="FungiDB:jhhlp_000130"/>
<feature type="region of interest" description="Disordered" evidence="2">
    <location>
        <begin position="341"/>
        <end position="392"/>
    </location>
</feature>
<name>A0A2N3NLR1_9PEZI</name>
<dbReference type="InParanoid" id="A0A2N3NLR1"/>
<dbReference type="Proteomes" id="UP000233524">
    <property type="component" value="Unassembled WGS sequence"/>
</dbReference>
<feature type="coiled-coil region" evidence="1">
    <location>
        <begin position="48"/>
        <end position="89"/>
    </location>
</feature>
<evidence type="ECO:0000256" key="1">
    <source>
        <dbReference type="SAM" id="Coils"/>
    </source>
</evidence>
<feature type="region of interest" description="Disordered" evidence="2">
    <location>
        <begin position="575"/>
        <end position="644"/>
    </location>
</feature>
<gene>
    <name evidence="3" type="ORF">jhhlp_000130</name>
</gene>
<feature type="compositionally biased region" description="Pro residues" evidence="2">
    <location>
        <begin position="629"/>
        <end position="640"/>
    </location>
</feature>
<feature type="compositionally biased region" description="Low complexity" evidence="2">
    <location>
        <begin position="604"/>
        <end position="616"/>
    </location>
</feature>
<reference evidence="3 4" key="1">
    <citation type="journal article" date="2017" name="G3 (Bethesda)">
        <title>First Draft Genome Sequence of the Pathogenic Fungus Lomentospora prolificans (Formerly Scedosporium prolificans).</title>
        <authorList>
            <person name="Luo R."/>
            <person name="Zimin A."/>
            <person name="Workman R."/>
            <person name="Fan Y."/>
            <person name="Pertea G."/>
            <person name="Grossman N."/>
            <person name="Wear M.P."/>
            <person name="Jia B."/>
            <person name="Miller H."/>
            <person name="Casadevall A."/>
            <person name="Timp W."/>
            <person name="Zhang S.X."/>
            <person name="Salzberg S.L."/>
        </authorList>
    </citation>
    <scope>NUCLEOTIDE SEQUENCE [LARGE SCALE GENOMIC DNA]</scope>
    <source>
        <strain evidence="3 4">JHH-5317</strain>
    </source>
</reference>
<protein>
    <submittedName>
        <fullName evidence="3">Uncharacterized protein</fullName>
    </submittedName>
</protein>
<evidence type="ECO:0000313" key="4">
    <source>
        <dbReference type="Proteomes" id="UP000233524"/>
    </source>
</evidence>
<keyword evidence="4" id="KW-1185">Reference proteome</keyword>
<feature type="compositionally biased region" description="Polar residues" evidence="2">
    <location>
        <begin position="376"/>
        <end position="386"/>
    </location>
</feature>
<dbReference type="STRING" id="41688.A0A2N3NLR1"/>
<comment type="caution">
    <text evidence="3">The sequence shown here is derived from an EMBL/GenBank/DDBJ whole genome shotgun (WGS) entry which is preliminary data.</text>
</comment>
<dbReference type="Pfam" id="PF12511">
    <property type="entry name" value="DUF3716"/>
    <property type="match status" value="1"/>
</dbReference>
<evidence type="ECO:0000256" key="2">
    <source>
        <dbReference type="SAM" id="MobiDB-lite"/>
    </source>
</evidence>